<organism evidence="3 4">
    <name type="scientific">Pisolithus microcarpus 441</name>
    <dbReference type="NCBI Taxonomy" id="765257"/>
    <lineage>
        <taxon>Eukaryota</taxon>
        <taxon>Fungi</taxon>
        <taxon>Dikarya</taxon>
        <taxon>Basidiomycota</taxon>
        <taxon>Agaricomycotina</taxon>
        <taxon>Agaricomycetes</taxon>
        <taxon>Agaricomycetidae</taxon>
        <taxon>Boletales</taxon>
        <taxon>Sclerodermatineae</taxon>
        <taxon>Pisolithaceae</taxon>
        <taxon>Pisolithus</taxon>
    </lineage>
</organism>
<accession>A0A0D0A9S1</accession>
<reference evidence="4" key="2">
    <citation type="submission" date="2015-01" db="EMBL/GenBank/DDBJ databases">
        <title>Evolutionary Origins and Diversification of the Mycorrhizal Mutualists.</title>
        <authorList>
            <consortium name="DOE Joint Genome Institute"/>
            <consortium name="Mycorrhizal Genomics Consortium"/>
            <person name="Kohler A."/>
            <person name="Kuo A."/>
            <person name="Nagy L.G."/>
            <person name="Floudas D."/>
            <person name="Copeland A."/>
            <person name="Barry K.W."/>
            <person name="Cichocki N."/>
            <person name="Veneault-Fourrey C."/>
            <person name="LaButti K."/>
            <person name="Lindquist E.A."/>
            <person name="Lipzen A."/>
            <person name="Lundell T."/>
            <person name="Morin E."/>
            <person name="Murat C."/>
            <person name="Riley R."/>
            <person name="Ohm R."/>
            <person name="Sun H."/>
            <person name="Tunlid A."/>
            <person name="Henrissat B."/>
            <person name="Grigoriev I.V."/>
            <person name="Hibbett D.S."/>
            <person name="Martin F."/>
        </authorList>
    </citation>
    <scope>NUCLEOTIDE SEQUENCE [LARGE SCALE GENOMIC DNA]</scope>
    <source>
        <strain evidence="4">441</strain>
    </source>
</reference>
<evidence type="ECO:0000313" key="3">
    <source>
        <dbReference type="EMBL" id="KIK28743.1"/>
    </source>
</evidence>
<dbReference type="PANTHER" id="PTHR36223:SF1">
    <property type="entry name" value="TRANSCRIPTION ELONGATION FACTOR EAF N-TERMINAL DOMAIN-CONTAINING PROTEIN"/>
    <property type="match status" value="1"/>
</dbReference>
<keyword evidence="4" id="KW-1185">Reference proteome</keyword>
<dbReference type="OrthoDB" id="3364132at2759"/>
<dbReference type="STRING" id="765257.A0A0D0A9S1"/>
<evidence type="ECO:0000313" key="4">
    <source>
        <dbReference type="Proteomes" id="UP000054018"/>
    </source>
</evidence>
<dbReference type="Pfam" id="PF25534">
    <property type="entry name" value="DUF7918"/>
    <property type="match status" value="1"/>
</dbReference>
<sequence>MRLGDFSAHVVVEEKELKEYEVTVDSSGTQATCWIASEVGKKFYVKWTRHSTKCGLSSQGSLYVDGIVCCRTAILPADEEETSYCSQMVRGTTERDLMFCDLQLSDDEALLGQSVSSRLGEIDLCIVRGTHCWEVRRAQGTGSEFTSHTSTFHEKSVKKLTTHCVGFGPGRKCNYMPWYLIPNQDPPLKFIFKYRPIGILQANGIAPRPVPAVATTVADGPSGTQKSQSGVLERIALLENELKRLRNEVGDESGDRKAKRIKRECVEKRPVVHGEIIDLT</sequence>
<dbReference type="HOGENOM" id="CLU_060356_0_1_1"/>
<gene>
    <name evidence="3" type="ORF">PISMIDRAFT_672925</name>
</gene>
<name>A0A0D0A9S1_9AGAM</name>
<feature type="coiled-coil region" evidence="1">
    <location>
        <begin position="228"/>
        <end position="255"/>
    </location>
</feature>
<keyword evidence="1" id="KW-0175">Coiled coil</keyword>
<protein>
    <recommendedName>
        <fullName evidence="2">DUF7918 domain-containing protein</fullName>
    </recommendedName>
</protein>
<dbReference type="EMBL" id="KN833691">
    <property type="protein sequence ID" value="KIK28743.1"/>
    <property type="molecule type" value="Genomic_DNA"/>
</dbReference>
<dbReference type="Proteomes" id="UP000054018">
    <property type="component" value="Unassembled WGS sequence"/>
</dbReference>
<evidence type="ECO:0000256" key="1">
    <source>
        <dbReference type="SAM" id="Coils"/>
    </source>
</evidence>
<feature type="domain" description="DUF7918" evidence="2">
    <location>
        <begin position="7"/>
        <end position="208"/>
    </location>
</feature>
<evidence type="ECO:0000259" key="2">
    <source>
        <dbReference type="Pfam" id="PF25534"/>
    </source>
</evidence>
<dbReference type="AlphaFoldDB" id="A0A0D0A9S1"/>
<dbReference type="PANTHER" id="PTHR36223">
    <property type="entry name" value="BETA-LACTAMASE-TYPE TRANSPEPTIDASE FOLD DOMAIN CONTAINING PROTEIN"/>
    <property type="match status" value="1"/>
</dbReference>
<reference evidence="3 4" key="1">
    <citation type="submission" date="2014-04" db="EMBL/GenBank/DDBJ databases">
        <authorList>
            <consortium name="DOE Joint Genome Institute"/>
            <person name="Kuo A."/>
            <person name="Kohler A."/>
            <person name="Costa M.D."/>
            <person name="Nagy L.G."/>
            <person name="Floudas D."/>
            <person name="Copeland A."/>
            <person name="Barry K.W."/>
            <person name="Cichocki N."/>
            <person name="Veneault-Fourrey C."/>
            <person name="LaButti K."/>
            <person name="Lindquist E.A."/>
            <person name="Lipzen A."/>
            <person name="Lundell T."/>
            <person name="Morin E."/>
            <person name="Murat C."/>
            <person name="Sun H."/>
            <person name="Tunlid A."/>
            <person name="Henrissat B."/>
            <person name="Grigoriev I.V."/>
            <person name="Hibbett D.S."/>
            <person name="Martin F."/>
            <person name="Nordberg H.P."/>
            <person name="Cantor M.N."/>
            <person name="Hua S.X."/>
        </authorList>
    </citation>
    <scope>NUCLEOTIDE SEQUENCE [LARGE SCALE GENOMIC DNA]</scope>
    <source>
        <strain evidence="3 4">441</strain>
    </source>
</reference>
<proteinExistence type="predicted"/>
<dbReference type="InterPro" id="IPR057678">
    <property type="entry name" value="DUF7918"/>
</dbReference>